<comment type="caution">
    <text evidence="8">The sequence shown here is derived from an EMBL/GenBank/DDBJ whole genome shotgun (WGS) entry which is preliminary data.</text>
</comment>
<dbReference type="SMART" id="SM00292">
    <property type="entry name" value="BRCT"/>
    <property type="match status" value="1"/>
</dbReference>
<feature type="region of interest" description="Disordered" evidence="6">
    <location>
        <begin position="82"/>
        <end position="109"/>
    </location>
</feature>
<dbReference type="AlphaFoldDB" id="A0A8H4ZAW8"/>
<feature type="compositionally biased region" description="Basic and acidic residues" evidence="6">
    <location>
        <begin position="85"/>
        <end position="94"/>
    </location>
</feature>
<dbReference type="SUPFAM" id="SSF56399">
    <property type="entry name" value="ADP-ribosylation"/>
    <property type="match status" value="1"/>
</dbReference>
<dbReference type="PANTHER" id="PTHR10459:SF60">
    <property type="entry name" value="POLY [ADP-RIBOSE] POLYMERASE 2"/>
    <property type="match status" value="1"/>
</dbReference>
<dbReference type="Pfam" id="PF00533">
    <property type="entry name" value="BRCT"/>
    <property type="match status" value="1"/>
</dbReference>
<proteinExistence type="predicted"/>
<organism evidence="8 9">
    <name type="scientific">Fusarium anthophilum</name>
    <dbReference type="NCBI Taxonomy" id="48485"/>
    <lineage>
        <taxon>Eukaryota</taxon>
        <taxon>Fungi</taxon>
        <taxon>Dikarya</taxon>
        <taxon>Ascomycota</taxon>
        <taxon>Pezizomycotina</taxon>
        <taxon>Sordariomycetes</taxon>
        <taxon>Hypocreomycetidae</taxon>
        <taxon>Hypocreales</taxon>
        <taxon>Nectriaceae</taxon>
        <taxon>Fusarium</taxon>
        <taxon>Fusarium fujikuroi species complex</taxon>
    </lineage>
</organism>
<keyword evidence="3 5" id="KW-0520">NAD</keyword>
<dbReference type="SUPFAM" id="SSF52113">
    <property type="entry name" value="BRCT domain"/>
    <property type="match status" value="1"/>
</dbReference>
<evidence type="ECO:0000256" key="3">
    <source>
        <dbReference type="ARBA" id="ARBA00023027"/>
    </source>
</evidence>
<dbReference type="InterPro" id="IPR001357">
    <property type="entry name" value="BRCT_dom"/>
</dbReference>
<evidence type="ECO:0000256" key="4">
    <source>
        <dbReference type="ARBA" id="ARBA00033987"/>
    </source>
</evidence>
<comment type="catalytic activity">
    <reaction evidence="4">
        <text>NAD(+) + (ADP-D-ribosyl)n-acceptor = nicotinamide + (ADP-D-ribosyl)n+1-acceptor + H(+).</text>
        <dbReference type="EC" id="2.4.2.30"/>
    </reaction>
</comment>
<dbReference type="InterPro" id="IPR012317">
    <property type="entry name" value="Poly(ADP-ribose)pol_cat_dom"/>
</dbReference>
<dbReference type="InterPro" id="IPR036420">
    <property type="entry name" value="BRCT_dom_sf"/>
</dbReference>
<protein>
    <recommendedName>
        <fullName evidence="5">Poly [ADP-ribose] polymerase</fullName>
        <shortName evidence="5">PARP</shortName>
        <ecNumber evidence="5">2.4.2.-</ecNumber>
    </recommendedName>
</protein>
<reference evidence="8 9" key="1">
    <citation type="journal article" date="2020" name="BMC Genomics">
        <title>Correction to: Identification and distribution of gene clusters required for synthesis of sphingolipid metabolism inhibitors in diverse species of the filamentous fungus Fusarium.</title>
        <authorList>
            <person name="Kim H.S."/>
            <person name="Lohmar J.M."/>
            <person name="Busman M."/>
            <person name="Brown D.W."/>
            <person name="Naumann T.A."/>
            <person name="Divon H.H."/>
            <person name="Lysoe E."/>
            <person name="Uhlig S."/>
            <person name="Proctor R.H."/>
        </authorList>
    </citation>
    <scope>NUCLEOTIDE SEQUENCE [LARGE SCALE GENOMIC DNA]</scope>
    <source>
        <strain evidence="8 9">NRRL 25214</strain>
    </source>
</reference>
<dbReference type="EC" id="2.4.2.-" evidence="5"/>
<keyword evidence="9" id="KW-1185">Reference proteome</keyword>
<evidence type="ECO:0000256" key="1">
    <source>
        <dbReference type="ARBA" id="ARBA00022676"/>
    </source>
</evidence>
<dbReference type="EMBL" id="JABEVY010000202">
    <property type="protein sequence ID" value="KAF5242740.1"/>
    <property type="molecule type" value="Genomic_DNA"/>
</dbReference>
<evidence type="ECO:0000256" key="5">
    <source>
        <dbReference type="RuleBase" id="RU362114"/>
    </source>
</evidence>
<dbReference type="Gene3D" id="3.40.50.10190">
    <property type="entry name" value="BRCT domain"/>
    <property type="match status" value="1"/>
</dbReference>
<accession>A0A8H4ZAW8</accession>
<name>A0A8H4ZAW8_9HYPO</name>
<dbReference type="Gene3D" id="3.90.228.10">
    <property type="match status" value="1"/>
</dbReference>
<dbReference type="CDD" id="cd00027">
    <property type="entry name" value="BRCT"/>
    <property type="match status" value="1"/>
</dbReference>
<evidence type="ECO:0000256" key="2">
    <source>
        <dbReference type="ARBA" id="ARBA00022679"/>
    </source>
</evidence>
<dbReference type="PROSITE" id="PS51059">
    <property type="entry name" value="PARP_CATALYTIC"/>
    <property type="match status" value="1"/>
</dbReference>
<dbReference type="GO" id="GO:0005730">
    <property type="term" value="C:nucleolus"/>
    <property type="evidence" value="ECO:0007669"/>
    <property type="project" value="TreeGrafter"/>
</dbReference>
<dbReference type="InterPro" id="IPR050800">
    <property type="entry name" value="ARTD/PARP"/>
</dbReference>
<evidence type="ECO:0000313" key="8">
    <source>
        <dbReference type="EMBL" id="KAF5242740.1"/>
    </source>
</evidence>
<evidence type="ECO:0000313" key="9">
    <source>
        <dbReference type="Proteomes" id="UP000573603"/>
    </source>
</evidence>
<feature type="domain" description="PARP catalytic" evidence="7">
    <location>
        <begin position="315"/>
        <end position="521"/>
    </location>
</feature>
<gene>
    <name evidence="8" type="ORF">FANTH_8539</name>
</gene>
<dbReference type="Pfam" id="PF00644">
    <property type="entry name" value="PARP"/>
    <property type="match status" value="1"/>
</dbReference>
<dbReference type="GO" id="GO:1990404">
    <property type="term" value="F:NAD+-protein mono-ADP-ribosyltransferase activity"/>
    <property type="evidence" value="ECO:0007669"/>
    <property type="project" value="TreeGrafter"/>
</dbReference>
<keyword evidence="1 5" id="KW-0328">Glycosyltransferase</keyword>
<dbReference type="PANTHER" id="PTHR10459">
    <property type="entry name" value="DNA LIGASE"/>
    <property type="match status" value="1"/>
</dbReference>
<keyword evidence="2 5" id="KW-0808">Transferase</keyword>
<sequence length="521" mass="59025">MTTTGAAKGIPEVQPLRGCRIVVTKNALEKLAERLISMLGGSYRDKVDTNTTHIISTQPRAQHNGPQIVDPDFLLKIISDNGSNLDKKDRHRSPDTGANRASESPEEMKHNRVRFITAEEINKEEHDKNAFQKAVEKPSLSIPGDSEPVHERNDLCDTGVDKLKHKTGLASENIDKAIPKKHAFNSSHHRYSKSNEEAGEKILQIKVAKDVLNQATRRRKPVQELMQIIFNETGFSKVKDTFNYGSDLEDRDIEKELKALAKVAASIKRRAKNNKNAEIMKGDTILLAKDLQDIWDWKNAYEIMKVISNSGDEVPLFDRQLQSLGLQEITPLPRTSEEFKALAGYLYKYRVTYDYKLKDIFRINRREEHASLHHGKNSHRVLLWHGSRAVNYCSSLSHGLRIPPSGGLWYSKLLGNCIHLTDMSSVAADDCKTSKDALLLLCETERTRENYTEGKISPERWINAKVVNETLDGVQIPDPTLEPKVDLFAPGSTYNKYTCYNPTQVKLRYILRLDILISGMK</sequence>
<dbReference type="Proteomes" id="UP000573603">
    <property type="component" value="Unassembled WGS sequence"/>
</dbReference>
<dbReference type="GO" id="GO:0070212">
    <property type="term" value="P:protein poly-ADP-ribosylation"/>
    <property type="evidence" value="ECO:0007669"/>
    <property type="project" value="TreeGrafter"/>
</dbReference>
<evidence type="ECO:0000259" key="7">
    <source>
        <dbReference type="PROSITE" id="PS51059"/>
    </source>
</evidence>
<evidence type="ECO:0000256" key="6">
    <source>
        <dbReference type="SAM" id="MobiDB-lite"/>
    </source>
</evidence>
<dbReference type="GO" id="GO:0003950">
    <property type="term" value="F:NAD+ poly-ADP-ribosyltransferase activity"/>
    <property type="evidence" value="ECO:0007669"/>
    <property type="project" value="UniProtKB-UniRule"/>
</dbReference>
<dbReference type="GO" id="GO:0006302">
    <property type="term" value="P:double-strand break repair"/>
    <property type="evidence" value="ECO:0007669"/>
    <property type="project" value="TreeGrafter"/>
</dbReference>